<evidence type="ECO:0000256" key="3">
    <source>
        <dbReference type="ARBA" id="ARBA00012584"/>
    </source>
</evidence>
<dbReference type="SUPFAM" id="SSF55821">
    <property type="entry name" value="YrdC/RibB"/>
    <property type="match status" value="1"/>
</dbReference>
<evidence type="ECO:0000256" key="5">
    <source>
        <dbReference type="ARBA" id="ARBA00022679"/>
    </source>
</evidence>
<dbReference type="PROSITE" id="PS51163">
    <property type="entry name" value="YRDC"/>
    <property type="match status" value="1"/>
</dbReference>
<dbReference type="GO" id="GO:0061710">
    <property type="term" value="F:L-threonylcarbamoyladenylate synthase"/>
    <property type="evidence" value="ECO:0007669"/>
    <property type="project" value="UniProtKB-EC"/>
</dbReference>
<evidence type="ECO:0000256" key="7">
    <source>
        <dbReference type="ARBA" id="ARBA00022695"/>
    </source>
</evidence>
<reference evidence="13 14" key="1">
    <citation type="submission" date="2014-03" db="EMBL/GenBank/DDBJ databases">
        <title>Genomics of Bifidobacteria.</title>
        <authorList>
            <person name="Ventura M."/>
            <person name="Milani C."/>
            <person name="Lugli G.A."/>
        </authorList>
    </citation>
    <scope>NUCLEOTIDE SEQUENCE [LARGE SCALE GENOMIC DNA]</scope>
    <source>
        <strain evidence="13 14">LMG 10738</strain>
    </source>
</reference>
<dbReference type="InterPro" id="IPR050156">
    <property type="entry name" value="TC-AMP_synthase_SUA5"/>
</dbReference>
<dbReference type="OrthoDB" id="9814580at2"/>
<gene>
    <name evidence="13" type="ORF">BCUN_1629</name>
</gene>
<comment type="similarity">
    <text evidence="2">Belongs to the SUA5 family.</text>
</comment>
<keyword evidence="4" id="KW-0963">Cytoplasm</keyword>
<dbReference type="Proteomes" id="UP000029067">
    <property type="component" value="Unassembled WGS sequence"/>
</dbReference>
<protein>
    <recommendedName>
        <fullName evidence="10">L-threonylcarbamoyladenylate synthase</fullName>
        <ecNumber evidence="3">2.7.7.87</ecNumber>
    </recommendedName>
    <alternativeName>
        <fullName evidence="10">L-threonylcarbamoyladenylate synthase</fullName>
    </alternativeName>
</protein>
<dbReference type="STRING" id="1688.BCUN_1629"/>
<dbReference type="RefSeq" id="WP_033518233.1">
    <property type="nucleotide sequence ID" value="NZ_JGYV01000026.1"/>
</dbReference>
<accession>A0A087AKI8</accession>
<dbReference type="EC" id="2.7.7.87" evidence="3"/>
<dbReference type="eggNOG" id="COG0009">
    <property type="taxonomic scope" value="Bacteria"/>
</dbReference>
<dbReference type="EMBL" id="JGYV01000026">
    <property type="protein sequence ID" value="KFI59288.1"/>
    <property type="molecule type" value="Genomic_DNA"/>
</dbReference>
<dbReference type="GO" id="GO:0005737">
    <property type="term" value="C:cytoplasm"/>
    <property type="evidence" value="ECO:0007669"/>
    <property type="project" value="UniProtKB-SubCell"/>
</dbReference>
<keyword evidence="9" id="KW-0067">ATP-binding</keyword>
<dbReference type="PANTHER" id="PTHR17490:SF16">
    <property type="entry name" value="THREONYLCARBAMOYL-AMP SYNTHASE"/>
    <property type="match status" value="1"/>
</dbReference>
<evidence type="ECO:0000256" key="8">
    <source>
        <dbReference type="ARBA" id="ARBA00022741"/>
    </source>
</evidence>
<evidence type="ECO:0000256" key="2">
    <source>
        <dbReference type="ARBA" id="ARBA00007663"/>
    </source>
</evidence>
<dbReference type="InterPro" id="IPR017945">
    <property type="entry name" value="DHBP_synth_RibB-like_a/b_dom"/>
</dbReference>
<dbReference type="GO" id="GO:0003725">
    <property type="term" value="F:double-stranded RNA binding"/>
    <property type="evidence" value="ECO:0007669"/>
    <property type="project" value="InterPro"/>
</dbReference>
<evidence type="ECO:0000256" key="11">
    <source>
        <dbReference type="ARBA" id="ARBA00048366"/>
    </source>
</evidence>
<organism evidence="13 14">
    <name type="scientific">Bifidobacterium cuniculi</name>
    <dbReference type="NCBI Taxonomy" id="1688"/>
    <lineage>
        <taxon>Bacteria</taxon>
        <taxon>Bacillati</taxon>
        <taxon>Actinomycetota</taxon>
        <taxon>Actinomycetes</taxon>
        <taxon>Bifidobacteriales</taxon>
        <taxon>Bifidobacteriaceae</taxon>
        <taxon>Bifidobacterium</taxon>
    </lineage>
</organism>
<comment type="catalytic activity">
    <reaction evidence="11">
        <text>L-threonine + hydrogencarbonate + ATP = L-threonylcarbamoyladenylate + diphosphate + H2O</text>
        <dbReference type="Rhea" id="RHEA:36407"/>
        <dbReference type="ChEBI" id="CHEBI:15377"/>
        <dbReference type="ChEBI" id="CHEBI:17544"/>
        <dbReference type="ChEBI" id="CHEBI:30616"/>
        <dbReference type="ChEBI" id="CHEBI:33019"/>
        <dbReference type="ChEBI" id="CHEBI:57926"/>
        <dbReference type="ChEBI" id="CHEBI:73682"/>
        <dbReference type="EC" id="2.7.7.87"/>
    </reaction>
</comment>
<keyword evidence="5" id="KW-0808">Transferase</keyword>
<keyword evidence="6" id="KW-0819">tRNA processing</keyword>
<dbReference type="Pfam" id="PF01300">
    <property type="entry name" value="Sua5_yciO_yrdC"/>
    <property type="match status" value="1"/>
</dbReference>
<sequence>MNEVRPIDDESMALARQVIRSGGLLVLPTDTVYGIACDPRNADAIARLYAAKDRPSDKALQVIMADVDDLDELGLTLPAPLGRLARAFLPGGLSPVAEARQDCTLATLRVDGDGQRTQAIRVPDNADLLRVLHVTGPVAASSANRSGERSAQTVQEAVEAFGDRVDLYLDGGPTRSHVASTVVAADPKADDGVAILREGVIGASLVHAALHGDGGVLA</sequence>
<dbReference type="PANTHER" id="PTHR17490">
    <property type="entry name" value="SUA5"/>
    <property type="match status" value="1"/>
</dbReference>
<dbReference type="GO" id="GO:0000049">
    <property type="term" value="F:tRNA binding"/>
    <property type="evidence" value="ECO:0007669"/>
    <property type="project" value="TreeGrafter"/>
</dbReference>
<comment type="subcellular location">
    <subcellularLocation>
        <location evidence="1">Cytoplasm</location>
    </subcellularLocation>
</comment>
<keyword evidence="8" id="KW-0547">Nucleotide-binding</keyword>
<dbReference type="InterPro" id="IPR006070">
    <property type="entry name" value="Sua5-like_dom"/>
</dbReference>
<dbReference type="GO" id="GO:0005524">
    <property type="term" value="F:ATP binding"/>
    <property type="evidence" value="ECO:0007669"/>
    <property type="project" value="UniProtKB-KW"/>
</dbReference>
<dbReference type="GO" id="GO:0008033">
    <property type="term" value="P:tRNA processing"/>
    <property type="evidence" value="ECO:0007669"/>
    <property type="project" value="UniProtKB-KW"/>
</dbReference>
<evidence type="ECO:0000256" key="6">
    <source>
        <dbReference type="ARBA" id="ARBA00022694"/>
    </source>
</evidence>
<proteinExistence type="inferred from homology"/>
<dbReference type="GO" id="GO:0006450">
    <property type="term" value="P:regulation of translational fidelity"/>
    <property type="evidence" value="ECO:0007669"/>
    <property type="project" value="TreeGrafter"/>
</dbReference>
<dbReference type="AlphaFoldDB" id="A0A087AKI8"/>
<evidence type="ECO:0000259" key="12">
    <source>
        <dbReference type="PROSITE" id="PS51163"/>
    </source>
</evidence>
<evidence type="ECO:0000313" key="13">
    <source>
        <dbReference type="EMBL" id="KFI59288.1"/>
    </source>
</evidence>
<comment type="caution">
    <text evidence="13">The sequence shown here is derived from an EMBL/GenBank/DDBJ whole genome shotgun (WGS) entry which is preliminary data.</text>
</comment>
<evidence type="ECO:0000256" key="9">
    <source>
        <dbReference type="ARBA" id="ARBA00022840"/>
    </source>
</evidence>
<name>A0A087AKI8_9BIFI</name>
<evidence type="ECO:0000256" key="4">
    <source>
        <dbReference type="ARBA" id="ARBA00022490"/>
    </source>
</evidence>
<dbReference type="NCBIfam" id="TIGR00057">
    <property type="entry name" value="L-threonylcarbamoyladenylate synthase"/>
    <property type="match status" value="1"/>
</dbReference>
<dbReference type="Gene3D" id="3.90.870.10">
    <property type="entry name" value="DHBP synthase"/>
    <property type="match status" value="1"/>
</dbReference>
<evidence type="ECO:0000256" key="10">
    <source>
        <dbReference type="ARBA" id="ARBA00029774"/>
    </source>
</evidence>
<feature type="domain" description="YrdC-like" evidence="12">
    <location>
        <begin position="9"/>
        <end position="201"/>
    </location>
</feature>
<evidence type="ECO:0000313" key="14">
    <source>
        <dbReference type="Proteomes" id="UP000029067"/>
    </source>
</evidence>
<keyword evidence="7" id="KW-0548">Nucleotidyltransferase</keyword>
<evidence type="ECO:0000256" key="1">
    <source>
        <dbReference type="ARBA" id="ARBA00004496"/>
    </source>
</evidence>
<keyword evidence="14" id="KW-1185">Reference proteome</keyword>